<name>A0A5N6Z0H3_9EURO</name>
<keyword evidence="2" id="KW-1185">Reference proteome</keyword>
<dbReference type="GO" id="GO:0050660">
    <property type="term" value="F:flavin adenine dinucleotide binding"/>
    <property type="evidence" value="ECO:0007669"/>
    <property type="project" value="InterPro"/>
</dbReference>
<dbReference type="Gene3D" id="3.30.43.10">
    <property type="entry name" value="Uridine Diphospho-n-acetylenolpyruvylglucosamine Reductase, domain 2"/>
    <property type="match status" value="1"/>
</dbReference>
<dbReference type="InterPro" id="IPR036318">
    <property type="entry name" value="FAD-bd_PCMH-like_sf"/>
</dbReference>
<dbReference type="SUPFAM" id="SSF56176">
    <property type="entry name" value="FAD-binding/transporter-associated domain-like"/>
    <property type="match status" value="1"/>
</dbReference>
<reference evidence="2" key="1">
    <citation type="submission" date="2019-04" db="EMBL/GenBank/DDBJ databases">
        <title>Friends and foes A comparative genomics studyof 23 Aspergillus species from section Flavi.</title>
        <authorList>
            <consortium name="DOE Joint Genome Institute"/>
            <person name="Kjaerbolling I."/>
            <person name="Vesth T."/>
            <person name="Frisvad J.C."/>
            <person name="Nybo J.L."/>
            <person name="Theobald S."/>
            <person name="Kildgaard S."/>
            <person name="Isbrandt T."/>
            <person name="Kuo A."/>
            <person name="Sato A."/>
            <person name="Lyhne E.K."/>
            <person name="Kogle M.E."/>
            <person name="Wiebenga A."/>
            <person name="Kun R.S."/>
            <person name="Lubbers R.J."/>
            <person name="Makela M.R."/>
            <person name="Barry K."/>
            <person name="Chovatia M."/>
            <person name="Clum A."/>
            <person name="Daum C."/>
            <person name="Haridas S."/>
            <person name="He G."/>
            <person name="LaButti K."/>
            <person name="Lipzen A."/>
            <person name="Mondo S."/>
            <person name="Riley R."/>
            <person name="Salamov A."/>
            <person name="Simmons B.A."/>
            <person name="Magnuson J.K."/>
            <person name="Henrissat B."/>
            <person name="Mortensen U.H."/>
            <person name="Larsen T.O."/>
            <person name="Devries R.P."/>
            <person name="Grigoriev I.V."/>
            <person name="Machida M."/>
            <person name="Baker S.E."/>
            <person name="Andersen M.R."/>
        </authorList>
    </citation>
    <scope>NUCLEOTIDE SEQUENCE [LARGE SCALE GENOMIC DNA]</scope>
    <source>
        <strain evidence="2">CBS 553.77</strain>
    </source>
</reference>
<accession>A0A5N6Z0H3</accession>
<proteinExistence type="predicted"/>
<dbReference type="OrthoDB" id="5332616at2759"/>
<protein>
    <submittedName>
        <fullName evidence="1">Uncharacterized protein</fullName>
    </submittedName>
</protein>
<dbReference type="Proteomes" id="UP000327118">
    <property type="component" value="Unassembled WGS sequence"/>
</dbReference>
<dbReference type="InterPro" id="IPR016167">
    <property type="entry name" value="FAD-bd_PCMH_sub1"/>
</dbReference>
<evidence type="ECO:0000313" key="2">
    <source>
        <dbReference type="Proteomes" id="UP000327118"/>
    </source>
</evidence>
<sequence length="102" mass="11284">MFHIFEKIHSISSTVVTLKNITEVREVIRLANNLDIPVWPLSKNRNVGYGSIGVDLGGCMNKVLTVDSQCMHWSRLESLSSTSMNTWTSVVCRVKSGVGECA</sequence>
<gene>
    <name evidence="1" type="ORF">BDV28DRAFT_137720</name>
</gene>
<dbReference type="EMBL" id="ML739184">
    <property type="protein sequence ID" value="KAE8351175.1"/>
    <property type="molecule type" value="Genomic_DNA"/>
</dbReference>
<dbReference type="AlphaFoldDB" id="A0A5N6Z0H3"/>
<evidence type="ECO:0000313" key="1">
    <source>
        <dbReference type="EMBL" id="KAE8351175.1"/>
    </source>
</evidence>
<organism evidence="1 2">
    <name type="scientific">Aspergillus coremiiformis</name>
    <dbReference type="NCBI Taxonomy" id="138285"/>
    <lineage>
        <taxon>Eukaryota</taxon>
        <taxon>Fungi</taxon>
        <taxon>Dikarya</taxon>
        <taxon>Ascomycota</taxon>
        <taxon>Pezizomycotina</taxon>
        <taxon>Eurotiomycetes</taxon>
        <taxon>Eurotiomycetidae</taxon>
        <taxon>Eurotiales</taxon>
        <taxon>Aspergillaceae</taxon>
        <taxon>Aspergillus</taxon>
        <taxon>Aspergillus subgen. Circumdati</taxon>
    </lineage>
</organism>